<keyword evidence="3" id="KW-0408">Iron</keyword>
<gene>
    <name evidence="6" type="ORF">CTEN210_11099</name>
</gene>
<dbReference type="Gene3D" id="3.10.120.10">
    <property type="entry name" value="Cytochrome b5-like heme/steroid binding domain"/>
    <property type="match status" value="1"/>
</dbReference>
<evidence type="ECO:0000256" key="1">
    <source>
        <dbReference type="ARBA" id="ARBA00022617"/>
    </source>
</evidence>
<keyword evidence="2" id="KW-0479">Metal-binding</keyword>
<evidence type="ECO:0000313" key="6">
    <source>
        <dbReference type="EMBL" id="GFH54623.1"/>
    </source>
</evidence>
<evidence type="ECO:0000256" key="4">
    <source>
        <dbReference type="ARBA" id="ARBA00038168"/>
    </source>
</evidence>
<evidence type="ECO:0000256" key="2">
    <source>
        <dbReference type="ARBA" id="ARBA00022723"/>
    </source>
</evidence>
<dbReference type="InterPro" id="IPR036400">
    <property type="entry name" value="Cyt_B5-like_heme/steroid_sf"/>
</dbReference>
<dbReference type="Gene3D" id="1.20.1280.50">
    <property type="match status" value="1"/>
</dbReference>
<evidence type="ECO:0000313" key="7">
    <source>
        <dbReference type="Proteomes" id="UP001054902"/>
    </source>
</evidence>
<evidence type="ECO:0000256" key="3">
    <source>
        <dbReference type="ARBA" id="ARBA00023004"/>
    </source>
</evidence>
<protein>
    <recommendedName>
        <fullName evidence="5">Cytochrome b5 heme-binding domain-containing protein</fullName>
    </recommendedName>
</protein>
<reference evidence="6 7" key="1">
    <citation type="journal article" date="2021" name="Sci. Rep.">
        <title>The genome of the diatom Chaetoceros tenuissimus carries an ancient integrated fragment of an extant virus.</title>
        <authorList>
            <person name="Hongo Y."/>
            <person name="Kimura K."/>
            <person name="Takaki Y."/>
            <person name="Yoshida Y."/>
            <person name="Baba S."/>
            <person name="Kobayashi G."/>
            <person name="Nagasaki K."/>
            <person name="Hano T."/>
            <person name="Tomaru Y."/>
        </authorList>
    </citation>
    <scope>NUCLEOTIDE SEQUENCE [LARGE SCALE GENOMIC DNA]</scope>
    <source>
        <strain evidence="6 7">NIES-3715</strain>
    </source>
</reference>
<dbReference type="PROSITE" id="PS50255">
    <property type="entry name" value="CYTOCHROME_B5_2"/>
    <property type="match status" value="1"/>
</dbReference>
<dbReference type="SUPFAM" id="SSF81383">
    <property type="entry name" value="F-box domain"/>
    <property type="match status" value="1"/>
</dbReference>
<evidence type="ECO:0000259" key="5">
    <source>
        <dbReference type="PROSITE" id="PS50255"/>
    </source>
</evidence>
<dbReference type="Proteomes" id="UP001054902">
    <property type="component" value="Unassembled WGS sequence"/>
</dbReference>
<dbReference type="SUPFAM" id="SSF55856">
    <property type="entry name" value="Cytochrome b5-like heme/steroid binding domain"/>
    <property type="match status" value="1"/>
</dbReference>
<comment type="caution">
    <text evidence="6">The sequence shown here is derived from an EMBL/GenBank/DDBJ whole genome shotgun (WGS) entry which is preliminary data.</text>
</comment>
<dbReference type="GO" id="GO:0016020">
    <property type="term" value="C:membrane"/>
    <property type="evidence" value="ECO:0007669"/>
    <property type="project" value="TreeGrafter"/>
</dbReference>
<name>A0AAD3CYN1_9STRA</name>
<organism evidence="6 7">
    <name type="scientific">Chaetoceros tenuissimus</name>
    <dbReference type="NCBI Taxonomy" id="426638"/>
    <lineage>
        <taxon>Eukaryota</taxon>
        <taxon>Sar</taxon>
        <taxon>Stramenopiles</taxon>
        <taxon>Ochrophyta</taxon>
        <taxon>Bacillariophyta</taxon>
        <taxon>Coscinodiscophyceae</taxon>
        <taxon>Chaetocerotophycidae</taxon>
        <taxon>Chaetocerotales</taxon>
        <taxon>Chaetocerotaceae</taxon>
        <taxon>Chaetoceros</taxon>
    </lineage>
</organism>
<dbReference type="SMART" id="SM01117">
    <property type="entry name" value="Cyt-b5"/>
    <property type="match status" value="1"/>
</dbReference>
<dbReference type="InterPro" id="IPR036047">
    <property type="entry name" value="F-box-like_dom_sf"/>
</dbReference>
<comment type="similarity">
    <text evidence="4">Belongs to the cytochrome b5 family.</text>
</comment>
<dbReference type="Pfam" id="PF00173">
    <property type="entry name" value="Cyt-b5"/>
    <property type="match status" value="1"/>
</dbReference>
<dbReference type="PANTHER" id="PTHR19359:SF14">
    <property type="entry name" value="CYTOCHROME B5 A"/>
    <property type="match status" value="1"/>
</dbReference>
<keyword evidence="7" id="KW-1185">Reference proteome</keyword>
<dbReference type="GO" id="GO:0046872">
    <property type="term" value="F:metal ion binding"/>
    <property type="evidence" value="ECO:0007669"/>
    <property type="project" value="UniProtKB-KW"/>
</dbReference>
<accession>A0AAD3CYN1</accession>
<dbReference type="InterPro" id="IPR050668">
    <property type="entry name" value="Cytochrome_b5"/>
</dbReference>
<dbReference type="InterPro" id="IPR001199">
    <property type="entry name" value="Cyt_B5-like_heme/steroid-bd"/>
</dbReference>
<dbReference type="Pfam" id="PF12937">
    <property type="entry name" value="F-box-like"/>
    <property type="match status" value="1"/>
</dbReference>
<sequence length="367" mass="42518">MFTKVLDGTLSESLQQYASQIILISILSIITIFRKELSCNSVYLVDKQKPNEKQKIRHRKLDSHSEWERVDFNSCPLIDGLSDCVQIKCLTYLHPSEILTLGSVSKKAHSLVNKELLWYRIFLRDFAYVLLKWKYGIEKVNSLRDSHWNCPEKIVSLLGRALNGIRHRRNVPSMKEFYLVFAQTWSEFIIAGYSENPTLVSIHGHVFNITSFLDEHPGSPETIIMQGGGKDASSFFEAVGHSKSARMTALQRLVEIVDLSCCRGDQSLLVGLRKDYHDMNCVLPLKRSKVRKPWALSHLRQKLEREKKAMLTQARKQLSRKMAARGQINVLGNINVYFDPICYRWKAWYLDLDFQPIFMDNIENDEY</sequence>
<dbReference type="GO" id="GO:0020037">
    <property type="term" value="F:heme binding"/>
    <property type="evidence" value="ECO:0007669"/>
    <property type="project" value="TreeGrafter"/>
</dbReference>
<dbReference type="AlphaFoldDB" id="A0AAD3CYN1"/>
<proteinExistence type="inferred from homology"/>
<dbReference type="EMBL" id="BLLK01000047">
    <property type="protein sequence ID" value="GFH54623.1"/>
    <property type="molecule type" value="Genomic_DNA"/>
</dbReference>
<dbReference type="InterPro" id="IPR001810">
    <property type="entry name" value="F-box_dom"/>
</dbReference>
<feature type="domain" description="Cytochrome b5 heme-binding" evidence="5">
    <location>
        <begin position="194"/>
        <end position="258"/>
    </location>
</feature>
<dbReference type="PANTHER" id="PTHR19359">
    <property type="entry name" value="CYTOCHROME B5"/>
    <property type="match status" value="1"/>
</dbReference>
<keyword evidence="1" id="KW-0349">Heme</keyword>